<dbReference type="InterPro" id="IPR051054">
    <property type="entry name" value="SorC_transcr_regulators"/>
</dbReference>
<dbReference type="Proteomes" id="UP001596439">
    <property type="component" value="Unassembled WGS sequence"/>
</dbReference>
<dbReference type="SUPFAM" id="SSF46785">
    <property type="entry name" value="Winged helix' DNA-binding domain"/>
    <property type="match status" value="1"/>
</dbReference>
<dbReference type="InterPro" id="IPR036390">
    <property type="entry name" value="WH_DNA-bd_sf"/>
</dbReference>
<keyword evidence="2" id="KW-0805">Transcription regulation</keyword>
<name>A0ABW2PNX0_9BACL</name>
<dbReference type="InterPro" id="IPR037171">
    <property type="entry name" value="NagB/RpiA_transferase-like"/>
</dbReference>
<evidence type="ECO:0000256" key="4">
    <source>
        <dbReference type="ARBA" id="ARBA00023163"/>
    </source>
</evidence>
<comment type="similarity">
    <text evidence="1">Belongs to the SorC transcriptional regulatory family.</text>
</comment>
<accession>A0ABW2PNX0</accession>
<evidence type="ECO:0000313" key="8">
    <source>
        <dbReference type="Proteomes" id="UP001596439"/>
    </source>
</evidence>
<keyword evidence="3" id="KW-0238">DNA-binding</keyword>
<feature type="domain" description="Sugar-binding" evidence="6">
    <location>
        <begin position="60"/>
        <end position="313"/>
    </location>
</feature>
<evidence type="ECO:0000256" key="3">
    <source>
        <dbReference type="ARBA" id="ARBA00023125"/>
    </source>
</evidence>
<dbReference type="EMBL" id="JBHTCE010000004">
    <property type="protein sequence ID" value="MFC7391151.1"/>
    <property type="molecule type" value="Genomic_DNA"/>
</dbReference>
<evidence type="ECO:0000313" key="7">
    <source>
        <dbReference type="EMBL" id="MFC7391151.1"/>
    </source>
</evidence>
<dbReference type="RefSeq" id="WP_214790874.1">
    <property type="nucleotide sequence ID" value="NZ_JANIEL010000042.1"/>
</dbReference>
<sequence>MSEELKRLYEVAHLYYEQNQTQHQIAETLDVNRATVSRMLKRIRELGIVKFQIDYDRYQSIDVAAQLKERFGLKYVILVPEKSGQREETLQRMGEACATYIGTIITDNDVIGFSWGTALAAVVEAFAPKEAYSSIQCVPLIGGPDGKLESRFHANTLAYDASRKWRGRSKLIDVPAILPNAAIKQALTQSTHAQEVVGLWGRMNIALFGIGSSQLNQETNWLAFYGQTFTEEMNDLQIVGDICSNFYNQNGELMTTSLSDRTVHIEHQQLAKVPLKIGVAYGSEKVDAIRVAAEHQLIDVIVTTDRTAQQLLQGE</sequence>
<evidence type="ECO:0000256" key="1">
    <source>
        <dbReference type="ARBA" id="ARBA00010466"/>
    </source>
</evidence>
<dbReference type="InterPro" id="IPR000835">
    <property type="entry name" value="HTH_MarR-typ"/>
</dbReference>
<protein>
    <submittedName>
        <fullName evidence="7">Sugar-binding transcriptional regulator</fullName>
    </submittedName>
</protein>
<evidence type="ECO:0000259" key="6">
    <source>
        <dbReference type="Pfam" id="PF04198"/>
    </source>
</evidence>
<dbReference type="SUPFAM" id="SSF100950">
    <property type="entry name" value="NagB/RpiA/CoA transferase-like"/>
    <property type="match status" value="1"/>
</dbReference>
<gene>
    <name evidence="7" type="ORF">ACFQO8_13510</name>
</gene>
<dbReference type="PANTHER" id="PTHR34294:SF1">
    <property type="entry name" value="TRANSCRIPTIONAL REGULATOR LSRR"/>
    <property type="match status" value="1"/>
</dbReference>
<reference evidence="8" key="1">
    <citation type="journal article" date="2019" name="Int. J. Syst. Evol. Microbiol.">
        <title>The Global Catalogue of Microorganisms (GCM) 10K type strain sequencing project: providing services to taxonomists for standard genome sequencing and annotation.</title>
        <authorList>
            <consortium name="The Broad Institute Genomics Platform"/>
            <consortium name="The Broad Institute Genome Sequencing Center for Infectious Disease"/>
            <person name="Wu L."/>
            <person name="Ma J."/>
        </authorList>
    </citation>
    <scope>NUCLEOTIDE SEQUENCE [LARGE SCALE GENOMIC DNA]</scope>
    <source>
        <strain evidence="8">CCUG 55590</strain>
    </source>
</reference>
<proteinExistence type="inferred from homology"/>
<keyword evidence="8" id="KW-1185">Reference proteome</keyword>
<dbReference type="PANTHER" id="PTHR34294">
    <property type="entry name" value="TRANSCRIPTIONAL REGULATOR-RELATED"/>
    <property type="match status" value="1"/>
</dbReference>
<comment type="caution">
    <text evidence="7">The sequence shown here is derived from an EMBL/GenBank/DDBJ whole genome shotgun (WGS) entry which is preliminary data.</text>
</comment>
<evidence type="ECO:0000259" key="5">
    <source>
        <dbReference type="Pfam" id="PF01047"/>
    </source>
</evidence>
<keyword evidence="4" id="KW-0804">Transcription</keyword>
<dbReference type="Pfam" id="PF01047">
    <property type="entry name" value="MarR"/>
    <property type="match status" value="1"/>
</dbReference>
<feature type="domain" description="HTH marR-type" evidence="5">
    <location>
        <begin position="13"/>
        <end position="52"/>
    </location>
</feature>
<dbReference type="Gene3D" id="1.10.10.60">
    <property type="entry name" value="Homeodomain-like"/>
    <property type="match status" value="1"/>
</dbReference>
<organism evidence="7 8">
    <name type="scientific">Exiguobacterium aestuarii</name>
    <dbReference type="NCBI Taxonomy" id="273527"/>
    <lineage>
        <taxon>Bacteria</taxon>
        <taxon>Bacillati</taxon>
        <taxon>Bacillota</taxon>
        <taxon>Bacilli</taxon>
        <taxon>Bacillales</taxon>
        <taxon>Bacillales Family XII. Incertae Sedis</taxon>
        <taxon>Exiguobacterium</taxon>
    </lineage>
</organism>
<dbReference type="Gene3D" id="3.40.50.1360">
    <property type="match status" value="1"/>
</dbReference>
<dbReference type="InterPro" id="IPR007324">
    <property type="entry name" value="Sugar-bd_dom_put"/>
</dbReference>
<dbReference type="Pfam" id="PF04198">
    <property type="entry name" value="Sugar-bind"/>
    <property type="match status" value="1"/>
</dbReference>
<evidence type="ECO:0000256" key="2">
    <source>
        <dbReference type="ARBA" id="ARBA00023015"/>
    </source>
</evidence>